<feature type="domain" description="CAAX prenyl protease 2/Lysostaphin resistance protein A-like" evidence="2">
    <location>
        <begin position="209"/>
        <end position="313"/>
    </location>
</feature>
<sequence length="397" mass="42776">MPVRIQPAYLSFQELSPACLRILSNETEINLDNPQEFMVPSPLPEAPISSPAPPPSEGIFFGRFGLRSGWGIAIFVVLFLVFSSVISIATLAATGRLQKAIAQRKAQTTSQKTSAPAKPATQTLTLDDTLIGEGLGLVGVGLATWLLSLIERRRLAVYGIGSARRLDFFAGAFWGLATLSLLVGVLRAGHFLVFDARLLHGSDVPLYGLLWLLAFLLVGLLEEYLTRGYLQYTLTRGLFGLAEKISSTHARAVAFWIAAAIMSVLFGAGHLGNKGETTWGICAVFLAGITFCYALWHTGSLWWAIGFHMAWDWAQSFLYGVPDSGGLSAGRLFQTHPTGTVLLSGGPDGPEGSLFVIPTLLLVVLIIRFTTRAGTQPPLEPIPAPLNLPPETHTLIP</sequence>
<evidence type="ECO:0000313" key="4">
    <source>
        <dbReference type="Proteomes" id="UP000007113"/>
    </source>
</evidence>
<dbReference type="Pfam" id="PF02517">
    <property type="entry name" value="Rce1-like"/>
    <property type="match status" value="1"/>
</dbReference>
<dbReference type="PANTHER" id="PTHR39430:SF1">
    <property type="entry name" value="PROTEASE"/>
    <property type="match status" value="1"/>
</dbReference>
<keyword evidence="1" id="KW-0812">Transmembrane</keyword>
<dbReference type="GO" id="GO:0004175">
    <property type="term" value="F:endopeptidase activity"/>
    <property type="evidence" value="ECO:0007669"/>
    <property type="project" value="UniProtKB-ARBA"/>
</dbReference>
<evidence type="ECO:0000256" key="1">
    <source>
        <dbReference type="SAM" id="Phobius"/>
    </source>
</evidence>
<organism evidence="3 4">
    <name type="scientific">Granulicella mallensis (strain ATCC BAA-1857 / DSM 23137 / MP5ACTX8)</name>
    <dbReference type="NCBI Taxonomy" id="682795"/>
    <lineage>
        <taxon>Bacteria</taxon>
        <taxon>Pseudomonadati</taxon>
        <taxon>Acidobacteriota</taxon>
        <taxon>Terriglobia</taxon>
        <taxon>Terriglobales</taxon>
        <taxon>Acidobacteriaceae</taxon>
        <taxon>Granulicella</taxon>
    </lineage>
</organism>
<feature type="transmembrane region" description="Helical" evidence="1">
    <location>
        <begin position="171"/>
        <end position="192"/>
    </location>
</feature>
<gene>
    <name evidence="3" type="ordered locus">AciX8_3860</name>
</gene>
<dbReference type="STRING" id="682795.AciX8_3860"/>
<feature type="transmembrane region" description="Helical" evidence="1">
    <location>
        <begin position="204"/>
        <end position="221"/>
    </location>
</feature>
<dbReference type="EMBL" id="CP003130">
    <property type="protein sequence ID" value="AEU38143.1"/>
    <property type="molecule type" value="Genomic_DNA"/>
</dbReference>
<dbReference type="HOGENOM" id="CLU_051806_2_0_0"/>
<evidence type="ECO:0000259" key="2">
    <source>
        <dbReference type="Pfam" id="PF02517"/>
    </source>
</evidence>
<dbReference type="InterPro" id="IPR003675">
    <property type="entry name" value="Rce1/LyrA-like_dom"/>
</dbReference>
<proteinExistence type="predicted"/>
<name>G8P1C5_GRAMM</name>
<dbReference type="eggNOG" id="COG1266">
    <property type="taxonomic scope" value="Bacteria"/>
</dbReference>
<evidence type="ECO:0000313" key="3">
    <source>
        <dbReference type="EMBL" id="AEU38143.1"/>
    </source>
</evidence>
<feature type="transmembrane region" description="Helical" evidence="1">
    <location>
        <begin position="278"/>
        <end position="296"/>
    </location>
</feature>
<keyword evidence="1" id="KW-0472">Membrane</keyword>
<protein>
    <submittedName>
        <fullName evidence="3">Abortive infection protein</fullName>
    </submittedName>
</protein>
<dbReference type="PANTHER" id="PTHR39430">
    <property type="entry name" value="MEMBRANE-ASSOCIATED PROTEASE-RELATED"/>
    <property type="match status" value="1"/>
</dbReference>
<accession>G8P1C5</accession>
<feature type="transmembrane region" description="Helical" evidence="1">
    <location>
        <begin position="253"/>
        <end position="272"/>
    </location>
</feature>
<keyword evidence="4" id="KW-1185">Reference proteome</keyword>
<keyword evidence="1" id="KW-1133">Transmembrane helix</keyword>
<reference evidence="3 4" key="1">
    <citation type="submission" date="2011-11" db="EMBL/GenBank/DDBJ databases">
        <title>Complete sequence of Granulicella mallensis MP5ACTX8.</title>
        <authorList>
            <consortium name="US DOE Joint Genome Institute"/>
            <person name="Lucas S."/>
            <person name="Copeland A."/>
            <person name="Lapidus A."/>
            <person name="Cheng J.-F."/>
            <person name="Goodwin L."/>
            <person name="Pitluck S."/>
            <person name="Peters L."/>
            <person name="Lu M."/>
            <person name="Detter J.C."/>
            <person name="Han C."/>
            <person name="Tapia R."/>
            <person name="Land M."/>
            <person name="Hauser L."/>
            <person name="Kyrpides N."/>
            <person name="Ivanova N."/>
            <person name="Mikhailova N."/>
            <person name="Pagani I."/>
            <person name="Rawat S."/>
            <person name="Mannisto M."/>
            <person name="Haggblom M."/>
            <person name="Woyke T."/>
        </authorList>
    </citation>
    <scope>NUCLEOTIDE SEQUENCE [LARGE SCALE GENOMIC DNA]</scope>
    <source>
        <strain evidence="4">ATCC BAA-1857 / DSM 23137 / MP5ACTX8</strain>
    </source>
</reference>
<feature type="transmembrane region" description="Helical" evidence="1">
    <location>
        <begin position="130"/>
        <end position="150"/>
    </location>
</feature>
<dbReference type="KEGG" id="gma:AciX8_3860"/>
<dbReference type="GO" id="GO:0080120">
    <property type="term" value="P:CAAX-box protein maturation"/>
    <property type="evidence" value="ECO:0007669"/>
    <property type="project" value="UniProtKB-ARBA"/>
</dbReference>
<dbReference type="AlphaFoldDB" id="G8P1C5"/>
<feature type="transmembrane region" description="Helical" evidence="1">
    <location>
        <begin position="70"/>
        <end position="93"/>
    </location>
</feature>
<dbReference type="Proteomes" id="UP000007113">
    <property type="component" value="Chromosome"/>
</dbReference>